<evidence type="ECO:0000256" key="1">
    <source>
        <dbReference type="SAM" id="Phobius"/>
    </source>
</evidence>
<dbReference type="Gene3D" id="3.40.50.11350">
    <property type="match status" value="1"/>
</dbReference>
<evidence type="ECO:0000313" key="2">
    <source>
        <dbReference type="EMBL" id="BAM82790.1"/>
    </source>
</evidence>
<organism evidence="2 3">
    <name type="scientific">Cyanidioschyzon merolae (strain NIES-3377 / 10D)</name>
    <name type="common">Unicellular red alga</name>
    <dbReference type="NCBI Taxonomy" id="280699"/>
    <lineage>
        <taxon>Eukaryota</taxon>
        <taxon>Rhodophyta</taxon>
        <taxon>Bangiophyceae</taxon>
        <taxon>Cyanidiales</taxon>
        <taxon>Cyanidiaceae</taxon>
        <taxon>Cyanidioschyzon</taxon>
    </lineage>
</organism>
<sequence length="521" mass="58180">MARVRTQLRFRRLLWERLGRRSRLLHSLGAIVGCFLCLVLVLKQQPRLEAPRKGNVLAGLLHLKGPTPAPQSQPTLPFVPTRFLTYAPHSGLANQFMELVSAFDVARVLNRTLVVPPVLPHFALKLGSCEQVAPVASAAFLRKQNRRIWEDLDRKGTYIAFGDIFDLSDLFAGPASPSCRVDGAQTLARAVAWERRRCSLAGAVEARDWMKQAERSTWAWPFSCHEVRIVIDVPHGLLTCADAEQAGAPDWIPPSAFAATWRMMLRSRQHVEAPVPQIHGVCEMLHNGVDGERRLRDEPVIALGSVFHFVNYAGTLAPWTGGWQLPLASRAFGGRLDFMSPRLGGRYGYLAEQIAEALLRRTLHSWRHLSPAFVCVHLRGGDGAFRTRLREAFQNAKKQHDVEAALDALGLRESLRTNRLPVMLVTDMPRSEARSIQRALVTAKLASKVILSSELFEKQAIPATLRNLPFDLGSTLFDLATCSRAQKLVLSQGSTFSALIQALQRTRYGRERIDQDDTLHL</sequence>
<reference evidence="2 3" key="1">
    <citation type="journal article" date="2004" name="Nature">
        <title>Genome sequence of the ultrasmall unicellular red alga Cyanidioschyzon merolae 10D.</title>
        <authorList>
            <person name="Matsuzaki M."/>
            <person name="Misumi O."/>
            <person name="Shin-i T."/>
            <person name="Maruyama S."/>
            <person name="Takahara M."/>
            <person name="Miyagishima S."/>
            <person name="Mori T."/>
            <person name="Nishida K."/>
            <person name="Yagisawa F."/>
            <person name="Nishida K."/>
            <person name="Yoshida Y."/>
            <person name="Nishimura Y."/>
            <person name="Nakao S."/>
            <person name="Kobayashi T."/>
            <person name="Momoyama Y."/>
            <person name="Higashiyama T."/>
            <person name="Minoda A."/>
            <person name="Sano M."/>
            <person name="Nomoto H."/>
            <person name="Oishi K."/>
            <person name="Hayashi H."/>
            <person name="Ohta F."/>
            <person name="Nishizaka S."/>
            <person name="Haga S."/>
            <person name="Miura S."/>
            <person name="Morishita T."/>
            <person name="Kabeya Y."/>
            <person name="Terasawa K."/>
            <person name="Suzuki Y."/>
            <person name="Ishii Y."/>
            <person name="Asakawa S."/>
            <person name="Takano H."/>
            <person name="Ohta N."/>
            <person name="Kuroiwa H."/>
            <person name="Tanaka K."/>
            <person name="Shimizu N."/>
            <person name="Sugano S."/>
            <person name="Sato N."/>
            <person name="Nozaki H."/>
            <person name="Ogasawara N."/>
            <person name="Kohara Y."/>
            <person name="Kuroiwa T."/>
        </authorList>
    </citation>
    <scope>NUCLEOTIDE SEQUENCE [LARGE SCALE GENOMIC DNA]</scope>
    <source>
        <strain evidence="2 3">10D</strain>
    </source>
</reference>
<reference evidence="2 3" key="2">
    <citation type="journal article" date="2007" name="BMC Biol.">
        <title>A 100%-complete sequence reveals unusually simple genomic features in the hot-spring red alga Cyanidioschyzon merolae.</title>
        <authorList>
            <person name="Nozaki H."/>
            <person name="Takano H."/>
            <person name="Misumi O."/>
            <person name="Terasawa K."/>
            <person name="Matsuzaki M."/>
            <person name="Maruyama S."/>
            <person name="Nishida K."/>
            <person name="Yagisawa F."/>
            <person name="Yoshida Y."/>
            <person name="Fujiwara T."/>
            <person name="Takio S."/>
            <person name="Tamura K."/>
            <person name="Chung S.J."/>
            <person name="Nakamura S."/>
            <person name="Kuroiwa H."/>
            <person name="Tanaka K."/>
            <person name="Sato N."/>
            <person name="Kuroiwa T."/>
        </authorList>
    </citation>
    <scope>NUCLEOTIDE SEQUENCE [LARGE SCALE GENOMIC DNA]</scope>
    <source>
        <strain evidence="2 3">10D</strain>
    </source>
</reference>
<dbReference type="STRING" id="280699.M1V761"/>
<keyword evidence="1" id="KW-0812">Transmembrane</keyword>
<evidence type="ECO:0008006" key="4">
    <source>
        <dbReference type="Google" id="ProtNLM"/>
    </source>
</evidence>
<dbReference type="RefSeq" id="XP_005538826.1">
    <property type="nucleotide sequence ID" value="XM_005538769.1"/>
</dbReference>
<name>M1V761_CYAM1</name>
<keyword evidence="1" id="KW-0472">Membrane</keyword>
<evidence type="ECO:0000313" key="3">
    <source>
        <dbReference type="Proteomes" id="UP000007014"/>
    </source>
</evidence>
<dbReference type="GeneID" id="16997605"/>
<dbReference type="Proteomes" id="UP000007014">
    <property type="component" value="Chromosome 19"/>
</dbReference>
<dbReference type="OrthoDB" id="1882547at2759"/>
<keyword evidence="1" id="KW-1133">Transmembrane helix</keyword>
<dbReference type="EMBL" id="AP006501">
    <property type="protein sequence ID" value="BAM82790.1"/>
    <property type="molecule type" value="Genomic_DNA"/>
</dbReference>
<keyword evidence="3" id="KW-1185">Reference proteome</keyword>
<dbReference type="HOGENOM" id="CLU_523135_0_0_1"/>
<dbReference type="PANTHER" id="PTHR36050:SF1">
    <property type="entry name" value="O-FUCOSYLTRANSFERASE 30"/>
    <property type="match status" value="1"/>
</dbReference>
<gene>
    <name evidence="2" type="ORF">CYME_CMS170C</name>
</gene>
<feature type="transmembrane region" description="Helical" evidence="1">
    <location>
        <begin position="21"/>
        <end position="42"/>
    </location>
</feature>
<accession>M1V761</accession>
<dbReference type="AlphaFoldDB" id="M1V761"/>
<dbReference type="KEGG" id="cme:CYME_CMS170C"/>
<dbReference type="Gene3D" id="3.40.50.11340">
    <property type="match status" value="1"/>
</dbReference>
<dbReference type="PROSITE" id="PS51257">
    <property type="entry name" value="PROKAR_LIPOPROTEIN"/>
    <property type="match status" value="1"/>
</dbReference>
<protein>
    <recommendedName>
        <fullName evidence="4">O-fucosyltransferase family protein</fullName>
    </recommendedName>
</protein>
<dbReference type="PANTHER" id="PTHR36050">
    <property type="entry name" value="O-FUCOSYLTRANSFERASE 30"/>
    <property type="match status" value="1"/>
</dbReference>
<proteinExistence type="predicted"/>
<dbReference type="Gramene" id="CMS170CT">
    <property type="protein sequence ID" value="CMS170CT"/>
    <property type="gene ID" value="CMS170C"/>
</dbReference>